<dbReference type="InterPro" id="IPR022742">
    <property type="entry name" value="Hydrolase_4"/>
</dbReference>
<dbReference type="InterPro" id="IPR029058">
    <property type="entry name" value="AB_hydrolase_fold"/>
</dbReference>
<accession>A0ABT8K996</accession>
<sequence>MREFPTDDGVRIFFTHHPAPQPRAAVQLAHGVGEHAGRYLPLIEHLVANGFTVYADDHRGHGRTGMTQWSDDATKLGRLGPGGLRAAVDDLHRFGRLIREENPDLPLVLLGHSWGSLMGQMLLNRYSDEYDAAVLSGTAYRMIGSMNSGDLNKRFAHLGTTGAEWLSRDPAVAQAFVDDPLTTLVPLQKLFGLVDAARLLGRPARSLARDLPLLIQIGSDDPLGGEVSARRLERAYRERSGLTDVTTIVYAGARHEVYNETNREEVFADLTAWLSARIPART</sequence>
<reference evidence="2" key="1">
    <citation type="submission" date="2023-06" db="EMBL/GenBank/DDBJ databases">
        <title>MT1 and MT2 Draft Genomes of Novel Species.</title>
        <authorList>
            <person name="Venkateswaran K."/>
        </authorList>
    </citation>
    <scope>NUCLEOTIDE SEQUENCE</scope>
    <source>
        <strain evidence="2">F6_8S_P_1B</strain>
    </source>
</reference>
<keyword evidence="3" id="KW-1185">Reference proteome</keyword>
<protein>
    <submittedName>
        <fullName evidence="2">Alpha/beta hydrolase</fullName>
    </submittedName>
</protein>
<evidence type="ECO:0000313" key="3">
    <source>
        <dbReference type="Proteomes" id="UP001174208"/>
    </source>
</evidence>
<dbReference type="GO" id="GO:0016787">
    <property type="term" value="F:hydrolase activity"/>
    <property type="evidence" value="ECO:0007669"/>
    <property type="project" value="UniProtKB-KW"/>
</dbReference>
<comment type="caution">
    <text evidence="2">The sequence shown here is derived from an EMBL/GenBank/DDBJ whole genome shotgun (WGS) entry which is preliminary data.</text>
</comment>
<name>A0ABT8K996_9MICO</name>
<organism evidence="2 3">
    <name type="scientific">Leifsonia williamsii</name>
    <dbReference type="NCBI Taxonomy" id="3035919"/>
    <lineage>
        <taxon>Bacteria</taxon>
        <taxon>Bacillati</taxon>
        <taxon>Actinomycetota</taxon>
        <taxon>Actinomycetes</taxon>
        <taxon>Micrococcales</taxon>
        <taxon>Microbacteriaceae</taxon>
        <taxon>Leifsonia</taxon>
    </lineage>
</organism>
<feature type="domain" description="Serine aminopeptidase S33" evidence="1">
    <location>
        <begin position="21"/>
        <end position="262"/>
    </location>
</feature>
<keyword evidence="2" id="KW-0378">Hydrolase</keyword>
<evidence type="ECO:0000259" key="1">
    <source>
        <dbReference type="Pfam" id="PF12146"/>
    </source>
</evidence>
<proteinExistence type="predicted"/>
<dbReference type="Gene3D" id="3.40.50.1820">
    <property type="entry name" value="alpha/beta hydrolase"/>
    <property type="match status" value="1"/>
</dbReference>
<dbReference type="InterPro" id="IPR051044">
    <property type="entry name" value="MAG_DAG_Lipase"/>
</dbReference>
<dbReference type="Proteomes" id="UP001174208">
    <property type="component" value="Unassembled WGS sequence"/>
</dbReference>
<evidence type="ECO:0000313" key="2">
    <source>
        <dbReference type="EMBL" id="MDN4613737.1"/>
    </source>
</evidence>
<gene>
    <name evidence="2" type="ORF">P5G50_04655</name>
</gene>
<dbReference type="Pfam" id="PF12146">
    <property type="entry name" value="Hydrolase_4"/>
    <property type="match status" value="1"/>
</dbReference>
<dbReference type="EMBL" id="JAROCF010000001">
    <property type="protein sequence ID" value="MDN4613737.1"/>
    <property type="molecule type" value="Genomic_DNA"/>
</dbReference>
<dbReference type="RefSeq" id="WP_301210130.1">
    <property type="nucleotide sequence ID" value="NZ_JAROCF010000001.1"/>
</dbReference>
<dbReference type="PANTHER" id="PTHR11614">
    <property type="entry name" value="PHOSPHOLIPASE-RELATED"/>
    <property type="match status" value="1"/>
</dbReference>
<dbReference type="SUPFAM" id="SSF53474">
    <property type="entry name" value="alpha/beta-Hydrolases"/>
    <property type="match status" value="1"/>
</dbReference>